<evidence type="ECO:0000256" key="3">
    <source>
        <dbReference type="ARBA" id="ARBA00022989"/>
    </source>
</evidence>
<evidence type="ECO:0000313" key="7">
    <source>
        <dbReference type="Proteomes" id="UP001152607"/>
    </source>
</evidence>
<reference evidence="6" key="1">
    <citation type="submission" date="2023-01" db="EMBL/GenBank/DDBJ databases">
        <authorList>
            <person name="Van Ghelder C."/>
            <person name="Rancurel C."/>
        </authorList>
    </citation>
    <scope>NUCLEOTIDE SEQUENCE</scope>
    <source>
        <strain evidence="6">CNCM I-4278</strain>
    </source>
</reference>
<dbReference type="SUPFAM" id="SSF103473">
    <property type="entry name" value="MFS general substrate transporter"/>
    <property type="match status" value="1"/>
</dbReference>
<dbReference type="GO" id="GO:0005886">
    <property type="term" value="C:plasma membrane"/>
    <property type="evidence" value="ECO:0007669"/>
    <property type="project" value="TreeGrafter"/>
</dbReference>
<evidence type="ECO:0000256" key="5">
    <source>
        <dbReference type="SAM" id="Phobius"/>
    </source>
</evidence>
<keyword evidence="3 5" id="KW-1133">Transmembrane helix</keyword>
<proteinExistence type="predicted"/>
<evidence type="ECO:0000313" key="6">
    <source>
        <dbReference type="EMBL" id="CAI6337802.1"/>
    </source>
</evidence>
<evidence type="ECO:0000256" key="4">
    <source>
        <dbReference type="ARBA" id="ARBA00023136"/>
    </source>
</evidence>
<dbReference type="Proteomes" id="UP001152607">
    <property type="component" value="Unassembled WGS sequence"/>
</dbReference>
<dbReference type="InterPro" id="IPR036259">
    <property type="entry name" value="MFS_trans_sf"/>
</dbReference>
<dbReference type="AlphaFoldDB" id="A0A9W4UNB1"/>
<gene>
    <name evidence="6" type="ORF">PDIGIT_LOCUS10917</name>
</gene>
<feature type="transmembrane region" description="Helical" evidence="5">
    <location>
        <begin position="33"/>
        <end position="56"/>
    </location>
</feature>
<sequence>MSQIFIAFAGGACVITEQIAVMAATEHQYIAVVLALEGMASSIGGGIGSTMASVIWTDVFPKRVAAYLPEEAQGSAGMIYGSLTTQLSYPKGTPTRVAIEKSYGDAQEVMCIASTAVLAVGLAAVMMWRDIRVRDSQQK</sequence>
<name>A0A9W4UNB1_9PLEO</name>
<keyword evidence="4 5" id="KW-0472">Membrane</keyword>
<keyword evidence="2 5" id="KW-0812">Transmembrane</keyword>
<dbReference type="GO" id="GO:0022857">
    <property type="term" value="F:transmembrane transporter activity"/>
    <property type="evidence" value="ECO:0007669"/>
    <property type="project" value="TreeGrafter"/>
</dbReference>
<organism evidence="6 7">
    <name type="scientific">Periconia digitata</name>
    <dbReference type="NCBI Taxonomy" id="1303443"/>
    <lineage>
        <taxon>Eukaryota</taxon>
        <taxon>Fungi</taxon>
        <taxon>Dikarya</taxon>
        <taxon>Ascomycota</taxon>
        <taxon>Pezizomycotina</taxon>
        <taxon>Dothideomycetes</taxon>
        <taxon>Pleosporomycetidae</taxon>
        <taxon>Pleosporales</taxon>
        <taxon>Massarineae</taxon>
        <taxon>Periconiaceae</taxon>
        <taxon>Periconia</taxon>
    </lineage>
</organism>
<comment type="subcellular location">
    <subcellularLocation>
        <location evidence="1">Membrane</location>
        <topology evidence="1">Multi-pass membrane protein</topology>
    </subcellularLocation>
</comment>
<feature type="transmembrane region" description="Helical" evidence="5">
    <location>
        <begin position="109"/>
        <end position="128"/>
    </location>
</feature>
<dbReference type="PANTHER" id="PTHR23501">
    <property type="entry name" value="MAJOR FACILITATOR SUPERFAMILY"/>
    <property type="match status" value="1"/>
</dbReference>
<evidence type="ECO:0008006" key="8">
    <source>
        <dbReference type="Google" id="ProtNLM"/>
    </source>
</evidence>
<keyword evidence="7" id="KW-1185">Reference proteome</keyword>
<dbReference type="OrthoDB" id="4078873at2759"/>
<accession>A0A9W4UNB1</accession>
<dbReference type="PANTHER" id="PTHR23501:SF3">
    <property type="entry name" value="MAJOR FACILITATOR SUPERFAMILY (MFS) PROFILE DOMAIN-CONTAINING PROTEIN"/>
    <property type="match status" value="1"/>
</dbReference>
<evidence type="ECO:0000256" key="1">
    <source>
        <dbReference type="ARBA" id="ARBA00004141"/>
    </source>
</evidence>
<comment type="caution">
    <text evidence="6">The sequence shown here is derived from an EMBL/GenBank/DDBJ whole genome shotgun (WGS) entry which is preliminary data.</text>
</comment>
<evidence type="ECO:0000256" key="2">
    <source>
        <dbReference type="ARBA" id="ARBA00022692"/>
    </source>
</evidence>
<dbReference type="EMBL" id="CAOQHR010000007">
    <property type="protein sequence ID" value="CAI6337802.1"/>
    <property type="molecule type" value="Genomic_DNA"/>
</dbReference>
<protein>
    <recommendedName>
        <fullName evidence="8">Siderophore iron transporter mirB</fullName>
    </recommendedName>
</protein>